<evidence type="ECO:0008006" key="6">
    <source>
        <dbReference type="Google" id="ProtNLM"/>
    </source>
</evidence>
<reference evidence="4 5" key="1">
    <citation type="journal article" date="2016" name="Nat. Commun.">
        <title>Thousands of microbial genomes shed light on interconnected biogeochemical processes in an aquifer system.</title>
        <authorList>
            <person name="Anantharaman K."/>
            <person name="Brown C.T."/>
            <person name="Hug L.A."/>
            <person name="Sharon I."/>
            <person name="Castelle C.J."/>
            <person name="Probst A.J."/>
            <person name="Thomas B.C."/>
            <person name="Singh A."/>
            <person name="Wilkins M.J."/>
            <person name="Karaoz U."/>
            <person name="Brodie E.L."/>
            <person name="Williams K.H."/>
            <person name="Hubbard S.S."/>
            <person name="Banfield J.F."/>
        </authorList>
    </citation>
    <scope>NUCLEOTIDE SEQUENCE [LARGE SCALE GENOMIC DNA]</scope>
</reference>
<sequence>MRILIDVRLLSRGKTSGIEEYARSLIDALLHEGNNELGLFYNGLKKAPLPERWLREPSVTVIDRRMPNKLFDLLSRLPAGGQSTLRVPDIERDFLPDVVFSPHFNILPRTRAPRVITFHDLSFLHRPDFFRARHRLWHWLQDYRRQALRADRIVAVSEFTKSDLVDLLGIPAERVSVVHSGVNDLFCRQDEAKVAEFRRNRDLKRPFLLYLGTIEPRKNLRAVIRAFNLLKREEGFAGLELVLAGPRGWLYGEILEEAQNSAFRDDIRFFGQVRNEERPLLYAAASLFVYPSFFEGFGFPPLEAQACGTPVVVSNRTSLPEVFSPLPGGASLADPWRVEEIADAAHSLLSDPAARNEAIRKGFENAERFRWPRVAGEMRKIFAELV</sequence>
<organism evidence="4 5">
    <name type="scientific">Candidatus Liptonbacteria bacterium GWC1_60_9</name>
    <dbReference type="NCBI Taxonomy" id="1798645"/>
    <lineage>
        <taxon>Bacteria</taxon>
        <taxon>Candidatus Liptoniibacteriota</taxon>
    </lineage>
</organism>
<keyword evidence="1" id="KW-0808">Transferase</keyword>
<evidence type="ECO:0000256" key="1">
    <source>
        <dbReference type="ARBA" id="ARBA00022679"/>
    </source>
</evidence>
<dbReference type="Pfam" id="PF00534">
    <property type="entry name" value="Glycos_transf_1"/>
    <property type="match status" value="1"/>
</dbReference>
<evidence type="ECO:0000259" key="3">
    <source>
        <dbReference type="Pfam" id="PF13439"/>
    </source>
</evidence>
<dbReference type="PANTHER" id="PTHR46401">
    <property type="entry name" value="GLYCOSYLTRANSFERASE WBBK-RELATED"/>
    <property type="match status" value="1"/>
</dbReference>
<dbReference type="InterPro" id="IPR028098">
    <property type="entry name" value="Glyco_trans_4-like_N"/>
</dbReference>
<feature type="domain" description="Glycosyltransferase subfamily 4-like N-terminal" evidence="3">
    <location>
        <begin position="16"/>
        <end position="183"/>
    </location>
</feature>
<dbReference type="Pfam" id="PF13439">
    <property type="entry name" value="Glyco_transf_4"/>
    <property type="match status" value="1"/>
</dbReference>
<dbReference type="PANTHER" id="PTHR46401:SF2">
    <property type="entry name" value="GLYCOSYLTRANSFERASE WBBK-RELATED"/>
    <property type="match status" value="1"/>
</dbReference>
<dbReference type="Gene3D" id="3.40.50.2000">
    <property type="entry name" value="Glycogen Phosphorylase B"/>
    <property type="match status" value="2"/>
</dbReference>
<dbReference type="Proteomes" id="UP000176349">
    <property type="component" value="Unassembled WGS sequence"/>
</dbReference>
<dbReference type="SUPFAM" id="SSF53756">
    <property type="entry name" value="UDP-Glycosyltransferase/glycogen phosphorylase"/>
    <property type="match status" value="1"/>
</dbReference>
<evidence type="ECO:0000313" key="4">
    <source>
        <dbReference type="EMBL" id="OGY96533.1"/>
    </source>
</evidence>
<dbReference type="EMBL" id="MHKV01000043">
    <property type="protein sequence ID" value="OGY96533.1"/>
    <property type="molecule type" value="Genomic_DNA"/>
</dbReference>
<gene>
    <name evidence="4" type="ORF">A2128_02120</name>
</gene>
<comment type="caution">
    <text evidence="4">The sequence shown here is derived from an EMBL/GenBank/DDBJ whole genome shotgun (WGS) entry which is preliminary data.</text>
</comment>
<evidence type="ECO:0000259" key="2">
    <source>
        <dbReference type="Pfam" id="PF00534"/>
    </source>
</evidence>
<dbReference type="AlphaFoldDB" id="A0A1G2C555"/>
<feature type="domain" description="Glycosyl transferase family 1" evidence="2">
    <location>
        <begin position="198"/>
        <end position="362"/>
    </location>
</feature>
<dbReference type="GO" id="GO:0016757">
    <property type="term" value="F:glycosyltransferase activity"/>
    <property type="evidence" value="ECO:0007669"/>
    <property type="project" value="InterPro"/>
</dbReference>
<evidence type="ECO:0000313" key="5">
    <source>
        <dbReference type="Proteomes" id="UP000176349"/>
    </source>
</evidence>
<name>A0A1G2C555_9BACT</name>
<dbReference type="InterPro" id="IPR001296">
    <property type="entry name" value="Glyco_trans_1"/>
</dbReference>
<proteinExistence type="predicted"/>
<dbReference type="GO" id="GO:0009103">
    <property type="term" value="P:lipopolysaccharide biosynthetic process"/>
    <property type="evidence" value="ECO:0007669"/>
    <property type="project" value="TreeGrafter"/>
</dbReference>
<protein>
    <recommendedName>
        <fullName evidence="6">Glycosyl transferase family 1</fullName>
    </recommendedName>
</protein>
<accession>A0A1G2C555</accession>
<dbReference type="CDD" id="cd03809">
    <property type="entry name" value="GT4_MtfB-like"/>
    <property type="match status" value="1"/>
</dbReference>